<evidence type="ECO:0000313" key="3">
    <source>
        <dbReference type="Proteomes" id="UP000559256"/>
    </source>
</evidence>
<dbReference type="Proteomes" id="UP000559256">
    <property type="component" value="Unassembled WGS sequence"/>
</dbReference>
<protein>
    <recommendedName>
        <fullName evidence="1">T6SS Phospholipase effector Tle1-like catalytic domain-containing protein</fullName>
    </recommendedName>
</protein>
<comment type="caution">
    <text evidence="2">The sequence shown here is derived from an EMBL/GenBank/DDBJ whole genome shotgun (WGS) entry which is preliminary data.</text>
</comment>
<name>A0A8H5FDK2_9AGAR</name>
<dbReference type="PANTHER" id="PTHR33840">
    <property type="match status" value="1"/>
</dbReference>
<feature type="domain" description="T6SS Phospholipase effector Tle1-like catalytic" evidence="1">
    <location>
        <begin position="22"/>
        <end position="290"/>
    </location>
</feature>
<proteinExistence type="predicted"/>
<keyword evidence="3" id="KW-1185">Reference proteome</keyword>
<evidence type="ECO:0000259" key="1">
    <source>
        <dbReference type="Pfam" id="PF09994"/>
    </source>
</evidence>
<gene>
    <name evidence="2" type="ORF">D9758_017211</name>
</gene>
<dbReference type="EMBL" id="JAACJM010000302">
    <property type="protein sequence ID" value="KAF5332879.1"/>
    <property type="molecule type" value="Genomic_DNA"/>
</dbReference>
<dbReference type="InterPro" id="IPR018712">
    <property type="entry name" value="Tle1-like_cat"/>
</dbReference>
<sequence length="474" mass="53948">MSSPKFIPPINAQGPNIKAPPRNLIFMFDGTGDEIDDDVTNVIQFSRLLYNHPKELDPTKGIGMWKAGSNRSKIPFYGPVSRTVDKAIAWNFEDHVMDAYKTLTEQYKEGDKICLFGFSRGSYTARTVAAVVGLFGLLPPESRNDDSIFETIKTIYFGPTRKSFSPDSINEFHVKLKEFLEQHRTAMVMIEFVGVWDTVNSVGLITTTGAMYTSSAPNLKTFRHAIALDERRARFDRSMWYKKENDGKKLKTDVEQVWFAGAHCDVGGGSVSNDTKPNLANIPLRWMIRECFKKETGIIFAANELQSHLGMDPLCLYPIVKPRPAPLPLRDDSIVQTVESVNKSNSEKKCPVTATSTEEEHDLWDSLAPIYDMLVIKWYTWDLFERFRMKKWDPVRGNTHEANWWAGRRIYVNVPPSKEAKKYIFDKKVRVHRSVRTRMMAKSMDPKGPYVPAASLQVGGQNISVDSDLVEWVD</sequence>
<reference evidence="2 3" key="1">
    <citation type="journal article" date="2020" name="ISME J.">
        <title>Uncovering the hidden diversity of litter-decomposition mechanisms in mushroom-forming fungi.</title>
        <authorList>
            <person name="Floudas D."/>
            <person name="Bentzer J."/>
            <person name="Ahren D."/>
            <person name="Johansson T."/>
            <person name="Persson P."/>
            <person name="Tunlid A."/>
        </authorList>
    </citation>
    <scope>NUCLEOTIDE SEQUENCE [LARGE SCALE GENOMIC DNA]</scope>
    <source>
        <strain evidence="2 3">CBS 291.85</strain>
    </source>
</reference>
<evidence type="ECO:0000313" key="2">
    <source>
        <dbReference type="EMBL" id="KAF5332879.1"/>
    </source>
</evidence>
<dbReference type="AlphaFoldDB" id="A0A8H5FDK2"/>
<accession>A0A8H5FDK2</accession>
<dbReference type="OrthoDB" id="3162439at2759"/>
<dbReference type="PANTHER" id="PTHR33840:SF1">
    <property type="entry name" value="TLE1 PHOSPHOLIPASE DOMAIN-CONTAINING PROTEIN"/>
    <property type="match status" value="1"/>
</dbReference>
<dbReference type="Pfam" id="PF09994">
    <property type="entry name" value="T6SS_Tle1-like_cat"/>
    <property type="match status" value="1"/>
</dbReference>
<organism evidence="2 3">
    <name type="scientific">Tetrapyrgos nigripes</name>
    <dbReference type="NCBI Taxonomy" id="182062"/>
    <lineage>
        <taxon>Eukaryota</taxon>
        <taxon>Fungi</taxon>
        <taxon>Dikarya</taxon>
        <taxon>Basidiomycota</taxon>
        <taxon>Agaricomycotina</taxon>
        <taxon>Agaricomycetes</taxon>
        <taxon>Agaricomycetidae</taxon>
        <taxon>Agaricales</taxon>
        <taxon>Marasmiineae</taxon>
        <taxon>Marasmiaceae</taxon>
        <taxon>Tetrapyrgos</taxon>
    </lineage>
</organism>